<dbReference type="AlphaFoldDB" id="X1MRN8"/>
<sequence>MTNDFLIKLVNSYNYIKNHDEDINSIVLGIKEQKGGIHLSVGMPINNELLTLDKINNNNNDKIKELSLLIDEQIYKNYKLWKTNYIAADILSNEAQYLGSEYTKEEKELFQEYIAKRLDKLLPTLHGLGDTKADITLLHDMFLKLYANPVYNTQKIFQNSYT</sequence>
<gene>
    <name evidence="1" type="ORF">S06H3_14015</name>
</gene>
<evidence type="ECO:0000313" key="1">
    <source>
        <dbReference type="EMBL" id="GAI17355.1"/>
    </source>
</evidence>
<organism evidence="1">
    <name type="scientific">marine sediment metagenome</name>
    <dbReference type="NCBI Taxonomy" id="412755"/>
    <lineage>
        <taxon>unclassified sequences</taxon>
        <taxon>metagenomes</taxon>
        <taxon>ecological metagenomes</taxon>
    </lineage>
</organism>
<reference evidence="1" key="1">
    <citation type="journal article" date="2014" name="Front. Microbiol.">
        <title>High frequency of phylogenetically diverse reductive dehalogenase-homologous genes in deep subseafloor sedimentary metagenomes.</title>
        <authorList>
            <person name="Kawai M."/>
            <person name="Futagami T."/>
            <person name="Toyoda A."/>
            <person name="Takaki Y."/>
            <person name="Nishi S."/>
            <person name="Hori S."/>
            <person name="Arai W."/>
            <person name="Tsubouchi T."/>
            <person name="Morono Y."/>
            <person name="Uchiyama I."/>
            <person name="Ito T."/>
            <person name="Fujiyama A."/>
            <person name="Inagaki F."/>
            <person name="Takami H."/>
        </authorList>
    </citation>
    <scope>NUCLEOTIDE SEQUENCE</scope>
    <source>
        <strain evidence="1">Expedition CK06-06</strain>
    </source>
</reference>
<protein>
    <submittedName>
        <fullName evidence="1">Uncharacterized protein</fullName>
    </submittedName>
</protein>
<name>X1MRN8_9ZZZZ</name>
<proteinExistence type="predicted"/>
<dbReference type="EMBL" id="BARV01006850">
    <property type="protein sequence ID" value="GAI17355.1"/>
    <property type="molecule type" value="Genomic_DNA"/>
</dbReference>
<accession>X1MRN8</accession>
<comment type="caution">
    <text evidence="1">The sequence shown here is derived from an EMBL/GenBank/DDBJ whole genome shotgun (WGS) entry which is preliminary data.</text>
</comment>